<feature type="compositionally biased region" description="Low complexity" evidence="1">
    <location>
        <begin position="216"/>
        <end position="226"/>
    </location>
</feature>
<keyword evidence="3" id="KW-1185">Reference proteome</keyword>
<evidence type="ECO:0000256" key="1">
    <source>
        <dbReference type="SAM" id="MobiDB-lite"/>
    </source>
</evidence>
<accession>A0AAV7HQT5</accession>
<dbReference type="AlphaFoldDB" id="A0AAV7HQT5"/>
<evidence type="ECO:0000313" key="2">
    <source>
        <dbReference type="EMBL" id="KAH0546507.1"/>
    </source>
</evidence>
<feature type="compositionally biased region" description="Basic and acidic residues" evidence="1">
    <location>
        <begin position="103"/>
        <end position="115"/>
    </location>
</feature>
<feature type="compositionally biased region" description="Basic and acidic residues" evidence="1">
    <location>
        <begin position="283"/>
        <end position="319"/>
    </location>
</feature>
<evidence type="ECO:0000313" key="3">
    <source>
        <dbReference type="Proteomes" id="UP000826195"/>
    </source>
</evidence>
<feature type="region of interest" description="Disordered" evidence="1">
    <location>
        <begin position="29"/>
        <end position="60"/>
    </location>
</feature>
<feature type="compositionally biased region" description="Acidic residues" evidence="1">
    <location>
        <begin position="160"/>
        <end position="169"/>
    </location>
</feature>
<sequence>MYHLKEDGKLVKCGILSIAASRTILQNPNTRLRRPKYNESSLESSTEENNELPLHATQQKRKNIKLNANCAKKTMSKDILNAYKAKRKEEIMKKKGAKKIIKYKPDGDKTPRNNEVDSGPVGEFENNAAMAIEEHNKIMKVVEEDSIVHEEEKSDRTVESEEEEEEEEEYVVKEEIFELGSDADVDDNEQPEYVTSEIAEVNDGAIYKNNIDNDENNYNSNNQIESNNDRANAMVEKKSKESRQQDAEMKRLRRQLKEQNNTTSQQQQQQQRQQQQQLQLREQLQEEERQREERQREERQREEHQREERQREEQQRGDRNGQIIDPVCIGNNILVPGLTYHEAFGAYTPAKFITIMSHAIWGHEELALRAVARRKTNQYKILLSSTKKLVLLQNYQKLKKKRNLSQDLINVETTRFLTYLGRAITSAERKKSNQNINTTR</sequence>
<feature type="region of interest" description="Disordered" evidence="1">
    <location>
        <begin position="147"/>
        <end position="228"/>
    </location>
</feature>
<feature type="compositionally biased region" description="Basic and acidic residues" evidence="1">
    <location>
        <begin position="147"/>
        <end position="159"/>
    </location>
</feature>
<organism evidence="2 3">
    <name type="scientific">Cotesia glomerata</name>
    <name type="common">Lepidopteran parasitic wasp</name>
    <name type="synonym">Apanteles glomeratus</name>
    <dbReference type="NCBI Taxonomy" id="32391"/>
    <lineage>
        <taxon>Eukaryota</taxon>
        <taxon>Metazoa</taxon>
        <taxon>Ecdysozoa</taxon>
        <taxon>Arthropoda</taxon>
        <taxon>Hexapoda</taxon>
        <taxon>Insecta</taxon>
        <taxon>Pterygota</taxon>
        <taxon>Neoptera</taxon>
        <taxon>Endopterygota</taxon>
        <taxon>Hymenoptera</taxon>
        <taxon>Apocrita</taxon>
        <taxon>Ichneumonoidea</taxon>
        <taxon>Braconidae</taxon>
        <taxon>Microgastrinae</taxon>
        <taxon>Cotesia</taxon>
    </lineage>
</organism>
<feature type="region of interest" description="Disordered" evidence="1">
    <location>
        <begin position="257"/>
        <end position="319"/>
    </location>
</feature>
<proteinExistence type="predicted"/>
<feature type="region of interest" description="Disordered" evidence="1">
    <location>
        <begin position="103"/>
        <end position="122"/>
    </location>
</feature>
<feature type="compositionally biased region" description="Acidic residues" evidence="1">
    <location>
        <begin position="181"/>
        <end position="190"/>
    </location>
</feature>
<dbReference type="Proteomes" id="UP000826195">
    <property type="component" value="Unassembled WGS sequence"/>
</dbReference>
<comment type="caution">
    <text evidence="2">The sequence shown here is derived from an EMBL/GenBank/DDBJ whole genome shotgun (WGS) entry which is preliminary data.</text>
</comment>
<name>A0AAV7HQT5_COTGL</name>
<reference evidence="2 3" key="1">
    <citation type="journal article" date="2021" name="J. Hered.">
        <title>A chromosome-level genome assembly of the parasitoid wasp, Cotesia glomerata (Hymenoptera: Braconidae).</title>
        <authorList>
            <person name="Pinto B.J."/>
            <person name="Weis J.J."/>
            <person name="Gamble T."/>
            <person name="Ode P.J."/>
            <person name="Paul R."/>
            <person name="Zaspel J.M."/>
        </authorList>
    </citation>
    <scope>NUCLEOTIDE SEQUENCE [LARGE SCALE GENOMIC DNA]</scope>
    <source>
        <strain evidence="2">CgM1</strain>
    </source>
</reference>
<feature type="compositionally biased region" description="Low complexity" evidence="1">
    <location>
        <begin position="265"/>
        <end position="282"/>
    </location>
</feature>
<gene>
    <name evidence="2" type="ORF">KQX54_010558</name>
</gene>
<protein>
    <submittedName>
        <fullName evidence="2">Uncharacterized protein</fullName>
    </submittedName>
</protein>
<dbReference type="EMBL" id="JAHXZJ010002237">
    <property type="protein sequence ID" value="KAH0546507.1"/>
    <property type="molecule type" value="Genomic_DNA"/>
</dbReference>